<organism evidence="1 2">
    <name type="scientific">Listeria rustica</name>
    <dbReference type="NCBI Taxonomy" id="2713503"/>
    <lineage>
        <taxon>Bacteria</taxon>
        <taxon>Bacillati</taxon>
        <taxon>Bacillota</taxon>
        <taxon>Bacilli</taxon>
        <taxon>Bacillales</taxon>
        <taxon>Listeriaceae</taxon>
        <taxon>Listeria</taxon>
    </lineage>
</organism>
<comment type="caution">
    <text evidence="1">The sequence shown here is derived from an EMBL/GenBank/DDBJ whole genome shotgun (WGS) entry which is preliminary data.</text>
</comment>
<reference evidence="1 2" key="1">
    <citation type="submission" date="2020-08" db="EMBL/GenBank/DDBJ databases">
        <title>Listeria ohnekaius sp. nov. and Listeria portnoyii sp. nov. isolated from non-agricultural and natural environments.</title>
        <authorList>
            <person name="Weller D."/>
            <person name="Belias A.M."/>
            <person name="Liao J."/>
            <person name="Guo S."/>
            <person name="Orsi R.H."/>
            <person name="Wiedmann M."/>
        </authorList>
    </citation>
    <scope>NUCLEOTIDE SEQUENCE [LARGE SCALE GENOMIC DNA]</scope>
    <source>
        <strain evidence="1 2">FSL W9-0585</strain>
    </source>
</reference>
<dbReference type="EMBL" id="JABJVM010000003">
    <property type="protein sequence ID" value="MBA3925557.1"/>
    <property type="molecule type" value="Genomic_DNA"/>
</dbReference>
<evidence type="ECO:0000313" key="1">
    <source>
        <dbReference type="EMBL" id="MBA3925557.1"/>
    </source>
</evidence>
<gene>
    <name evidence="1" type="ORF">HPK16_04295</name>
</gene>
<dbReference type="RefSeq" id="WP_181675779.1">
    <property type="nucleotide sequence ID" value="NZ_JABJVM010000003.1"/>
</dbReference>
<dbReference type="Proteomes" id="UP000548787">
    <property type="component" value="Unassembled WGS sequence"/>
</dbReference>
<sequence length="95" mass="11623">MFKKKAKAEEKHIPYEAFAEGFRDNWLELHFDDARFFIFVWDRIQTEVKASYVDYLETPDGRIRSHYRALESLILEDKFEEFVEAFDEAYSDERW</sequence>
<evidence type="ECO:0000313" key="2">
    <source>
        <dbReference type="Proteomes" id="UP000548787"/>
    </source>
</evidence>
<accession>A0A7W1T537</accession>
<name>A0A7W1T537_9LIST</name>
<dbReference type="AlphaFoldDB" id="A0A7W1T537"/>
<proteinExistence type="predicted"/>
<protein>
    <submittedName>
        <fullName evidence="1">Uncharacterized protein</fullName>
    </submittedName>
</protein>
<keyword evidence="2" id="KW-1185">Reference proteome</keyword>